<reference evidence="1" key="2">
    <citation type="journal article" date="2015" name="Fish Shellfish Immunol.">
        <title>Early steps in the European eel (Anguilla anguilla)-Vibrio vulnificus interaction in the gills: Role of the RtxA13 toxin.</title>
        <authorList>
            <person name="Callol A."/>
            <person name="Pajuelo D."/>
            <person name="Ebbesson L."/>
            <person name="Teles M."/>
            <person name="MacKenzie S."/>
            <person name="Amaro C."/>
        </authorList>
    </citation>
    <scope>NUCLEOTIDE SEQUENCE</scope>
</reference>
<sequence length="58" mass="6710">MDRWLLCVAHRHSMTRAKTKCIKQKLFLNMRKMKLPLCTAGTFRPCAAEGHLSEKGKH</sequence>
<dbReference type="EMBL" id="GBXM01015341">
    <property type="protein sequence ID" value="JAH93236.1"/>
    <property type="molecule type" value="Transcribed_RNA"/>
</dbReference>
<dbReference type="AlphaFoldDB" id="A0A0E9WSJ1"/>
<evidence type="ECO:0000313" key="1">
    <source>
        <dbReference type="EMBL" id="JAH93236.1"/>
    </source>
</evidence>
<protein>
    <submittedName>
        <fullName evidence="1">Uncharacterized protein</fullName>
    </submittedName>
</protein>
<accession>A0A0E9WSJ1</accession>
<proteinExistence type="predicted"/>
<reference evidence="1" key="1">
    <citation type="submission" date="2014-11" db="EMBL/GenBank/DDBJ databases">
        <authorList>
            <person name="Amaro Gonzalez C."/>
        </authorList>
    </citation>
    <scope>NUCLEOTIDE SEQUENCE</scope>
</reference>
<name>A0A0E9WSJ1_ANGAN</name>
<organism evidence="1">
    <name type="scientific">Anguilla anguilla</name>
    <name type="common">European freshwater eel</name>
    <name type="synonym">Muraena anguilla</name>
    <dbReference type="NCBI Taxonomy" id="7936"/>
    <lineage>
        <taxon>Eukaryota</taxon>
        <taxon>Metazoa</taxon>
        <taxon>Chordata</taxon>
        <taxon>Craniata</taxon>
        <taxon>Vertebrata</taxon>
        <taxon>Euteleostomi</taxon>
        <taxon>Actinopterygii</taxon>
        <taxon>Neopterygii</taxon>
        <taxon>Teleostei</taxon>
        <taxon>Anguilliformes</taxon>
        <taxon>Anguillidae</taxon>
        <taxon>Anguilla</taxon>
    </lineage>
</organism>